<dbReference type="EMBL" id="CAXKWB010017357">
    <property type="protein sequence ID" value="CAL4118659.1"/>
    <property type="molecule type" value="Genomic_DNA"/>
</dbReference>
<evidence type="ECO:0000256" key="1">
    <source>
        <dbReference type="ARBA" id="ARBA00006654"/>
    </source>
</evidence>
<dbReference type="InterPro" id="IPR008334">
    <property type="entry name" value="5'-Nucleotdase_C"/>
</dbReference>
<dbReference type="PANTHER" id="PTHR11575:SF48">
    <property type="entry name" value="5'-NUCLEOTIDASE"/>
    <property type="match status" value="1"/>
</dbReference>
<comment type="caution">
    <text evidence="3">The sequence shown here is derived from an EMBL/GenBank/DDBJ whole genome shotgun (WGS) entry which is preliminary data.</text>
</comment>
<evidence type="ECO:0000313" key="3">
    <source>
        <dbReference type="EMBL" id="CAL4118659.1"/>
    </source>
</evidence>
<dbReference type="PANTHER" id="PTHR11575">
    <property type="entry name" value="5'-NUCLEOTIDASE-RELATED"/>
    <property type="match status" value="1"/>
</dbReference>
<proteinExistence type="inferred from homology"/>
<sequence>MLSENMDEVLGNIPLDLDGRFSKIRTSETNLGNLICDVMVACTNADLALVNSGCLRSDRIHAAGKFTVRDLMTILPMMNQLIVIQVTGEEVIKALENGVSQYPKSAGRFPQVSGIEFLFDPSAPAGSRVIPDLVKIGDEYLEPKTNYRLVTKAYVQQGRDGYSVLKDCKCLQDDEQCPMLSTSL</sequence>
<dbReference type="GO" id="GO:0009166">
    <property type="term" value="P:nucleotide catabolic process"/>
    <property type="evidence" value="ECO:0007669"/>
    <property type="project" value="InterPro"/>
</dbReference>
<name>A0AAV2R6P3_MEGNR</name>
<gene>
    <name evidence="3" type="ORF">MNOR_LOCUS21500</name>
</gene>
<dbReference type="Gene3D" id="3.90.780.10">
    <property type="entry name" value="5'-Nucleotidase, C-terminal domain"/>
    <property type="match status" value="1"/>
</dbReference>
<feature type="non-terminal residue" evidence="3">
    <location>
        <position position="184"/>
    </location>
</feature>
<protein>
    <recommendedName>
        <fullName evidence="2">5'-Nucleotidase C-terminal domain-containing protein</fullName>
    </recommendedName>
</protein>
<dbReference type="PRINTS" id="PR01607">
    <property type="entry name" value="APYRASEFAMLY"/>
</dbReference>
<dbReference type="SUPFAM" id="SSF55816">
    <property type="entry name" value="5'-nucleotidase (syn. UDP-sugar hydrolase), C-terminal domain"/>
    <property type="match status" value="1"/>
</dbReference>
<dbReference type="InterPro" id="IPR036907">
    <property type="entry name" value="5'-Nucleotdase_C_sf"/>
</dbReference>
<evidence type="ECO:0000259" key="2">
    <source>
        <dbReference type="Pfam" id="PF02872"/>
    </source>
</evidence>
<feature type="domain" description="5'-Nucleotidase C-terminal" evidence="2">
    <location>
        <begin position="21"/>
        <end position="167"/>
    </location>
</feature>
<keyword evidence="4" id="KW-1185">Reference proteome</keyword>
<organism evidence="3 4">
    <name type="scientific">Meganyctiphanes norvegica</name>
    <name type="common">Northern krill</name>
    <name type="synonym">Thysanopoda norvegica</name>
    <dbReference type="NCBI Taxonomy" id="48144"/>
    <lineage>
        <taxon>Eukaryota</taxon>
        <taxon>Metazoa</taxon>
        <taxon>Ecdysozoa</taxon>
        <taxon>Arthropoda</taxon>
        <taxon>Crustacea</taxon>
        <taxon>Multicrustacea</taxon>
        <taxon>Malacostraca</taxon>
        <taxon>Eumalacostraca</taxon>
        <taxon>Eucarida</taxon>
        <taxon>Euphausiacea</taxon>
        <taxon>Euphausiidae</taxon>
        <taxon>Meganyctiphanes</taxon>
    </lineage>
</organism>
<comment type="similarity">
    <text evidence="1">Belongs to the 5'-nucleotidase family.</text>
</comment>
<dbReference type="GO" id="GO:0016787">
    <property type="term" value="F:hydrolase activity"/>
    <property type="evidence" value="ECO:0007669"/>
    <property type="project" value="InterPro"/>
</dbReference>
<dbReference type="Proteomes" id="UP001497623">
    <property type="component" value="Unassembled WGS sequence"/>
</dbReference>
<reference evidence="3 4" key="1">
    <citation type="submission" date="2024-05" db="EMBL/GenBank/DDBJ databases">
        <authorList>
            <person name="Wallberg A."/>
        </authorList>
    </citation>
    <scope>NUCLEOTIDE SEQUENCE [LARGE SCALE GENOMIC DNA]</scope>
</reference>
<evidence type="ECO:0000313" key="4">
    <source>
        <dbReference type="Proteomes" id="UP001497623"/>
    </source>
</evidence>
<dbReference type="AlphaFoldDB" id="A0AAV2R6P3"/>
<dbReference type="Pfam" id="PF02872">
    <property type="entry name" value="5_nucleotid_C"/>
    <property type="match status" value="1"/>
</dbReference>
<dbReference type="InterPro" id="IPR006179">
    <property type="entry name" value="5_nucleotidase/apyrase"/>
</dbReference>
<accession>A0AAV2R6P3</accession>